<dbReference type="Gene3D" id="3.30.9.10">
    <property type="entry name" value="D-Amino Acid Oxidase, subunit A, domain 2"/>
    <property type="match status" value="1"/>
</dbReference>
<dbReference type="Proteomes" id="UP000886042">
    <property type="component" value="Unassembled WGS sequence"/>
</dbReference>
<evidence type="ECO:0000256" key="6">
    <source>
        <dbReference type="RuleBase" id="RU361217"/>
    </source>
</evidence>
<dbReference type="Gene3D" id="3.50.50.60">
    <property type="entry name" value="FAD/NAD(P)-binding domain"/>
    <property type="match status" value="1"/>
</dbReference>
<dbReference type="Gene3D" id="6.10.250.1890">
    <property type="match status" value="1"/>
</dbReference>
<dbReference type="GO" id="GO:0004368">
    <property type="term" value="F:glycerol-3-phosphate dehydrogenase (quinone) activity"/>
    <property type="evidence" value="ECO:0007669"/>
    <property type="project" value="UniProtKB-EC"/>
</dbReference>
<dbReference type="InterPro" id="IPR031656">
    <property type="entry name" value="DAO_C"/>
</dbReference>
<dbReference type="InterPro" id="IPR006076">
    <property type="entry name" value="FAD-dep_OxRdtase"/>
</dbReference>
<dbReference type="GO" id="GO:0046168">
    <property type="term" value="P:glycerol-3-phosphate catabolic process"/>
    <property type="evidence" value="ECO:0007669"/>
    <property type="project" value="TreeGrafter"/>
</dbReference>
<evidence type="ECO:0000256" key="1">
    <source>
        <dbReference type="ARBA" id="ARBA00001974"/>
    </source>
</evidence>
<dbReference type="Pfam" id="PF16901">
    <property type="entry name" value="DAO_C"/>
    <property type="match status" value="1"/>
</dbReference>
<dbReference type="NCBIfam" id="NF009906">
    <property type="entry name" value="PRK13369.1"/>
    <property type="match status" value="1"/>
</dbReference>
<proteinExistence type="inferred from homology"/>
<sequence length="499" mass="55725">MATQIYDLFIIGGGINGTGIARDAAGRGLSVLLCEKNDLASGTSSKSSKLIHGGLRYLEYGEFRLVREALKERETLLRAAPHLVRSVRIVLPHHSSLRPKWMLRLGLFIYDHLGGRKSLPGTSVANLTTGARKDVLKANFKTGFVFSDCWVDDARLVVTNALGARDHGAQIITRTKCVGLSHTNGIWTAELYDRLSKKTKKIQAKCIVNAAGIRVDDLVELALGREHEDHLRLVKGSHIVVKKLYEGRHLYMFQNPDGRIIFAIPYEGAYTLIGTTDEPYKISDGPIKISQKETDYLIKTANDYFKAPVREDDIVWTYAGVRPLYDNKKQSASAVTRDYVFDLKDDDTPPILSIFGGKITTYRELSEHALKKLRAHFPDLAKRWTAKAPLPGGDLQDADFDAFLSAQREKYPWLSRPLSRRLARAYGSNMDAVIGTAKSMKGMGKHFGGGLTAREAKYLTQHEWARTANDILWRRTKCGLHMSKAECAAFAAWFAAQFP</sequence>
<evidence type="ECO:0000256" key="3">
    <source>
        <dbReference type="ARBA" id="ARBA00022630"/>
    </source>
</evidence>
<gene>
    <name evidence="9" type="ORF">ENJ46_05030</name>
</gene>
<organism evidence="9">
    <name type="scientific">Hellea balneolensis</name>
    <dbReference type="NCBI Taxonomy" id="287478"/>
    <lineage>
        <taxon>Bacteria</taxon>
        <taxon>Pseudomonadati</taxon>
        <taxon>Pseudomonadota</taxon>
        <taxon>Alphaproteobacteria</taxon>
        <taxon>Maricaulales</taxon>
        <taxon>Robiginitomaculaceae</taxon>
        <taxon>Hellea</taxon>
    </lineage>
</organism>
<evidence type="ECO:0000313" key="9">
    <source>
        <dbReference type="EMBL" id="HFB55268.1"/>
    </source>
</evidence>
<evidence type="ECO:0000259" key="7">
    <source>
        <dbReference type="Pfam" id="PF01266"/>
    </source>
</evidence>
<dbReference type="InterPro" id="IPR036188">
    <property type="entry name" value="FAD/NAD-bd_sf"/>
</dbReference>
<comment type="caution">
    <text evidence="9">The sequence shown here is derived from an EMBL/GenBank/DDBJ whole genome shotgun (WGS) entry which is preliminary data.</text>
</comment>
<dbReference type="InterPro" id="IPR000447">
    <property type="entry name" value="G3P_DH_FAD-dep"/>
</dbReference>
<reference evidence="9" key="1">
    <citation type="journal article" date="2020" name="mSystems">
        <title>Genome- and Community-Level Interaction Insights into Carbon Utilization and Element Cycling Functions of Hydrothermarchaeota in Hydrothermal Sediment.</title>
        <authorList>
            <person name="Zhou Z."/>
            <person name="Liu Y."/>
            <person name="Xu W."/>
            <person name="Pan J."/>
            <person name="Luo Z.H."/>
            <person name="Li M."/>
        </authorList>
    </citation>
    <scope>NUCLEOTIDE SEQUENCE [LARGE SCALE GENOMIC DNA]</scope>
    <source>
        <strain evidence="9">HyVt-489</strain>
    </source>
</reference>
<dbReference type="SUPFAM" id="SSF51905">
    <property type="entry name" value="FAD/NAD(P)-binding domain"/>
    <property type="match status" value="1"/>
</dbReference>
<comment type="similarity">
    <text evidence="2 6">Belongs to the FAD-dependent glycerol-3-phosphate dehydrogenase family.</text>
</comment>
<accession>A0A7C3C5Z0</accession>
<dbReference type="NCBIfam" id="NF008899">
    <property type="entry name" value="PRK12266.1"/>
    <property type="match status" value="1"/>
</dbReference>
<dbReference type="EMBL" id="DRMN01000330">
    <property type="protein sequence ID" value="HFB55268.1"/>
    <property type="molecule type" value="Genomic_DNA"/>
</dbReference>
<keyword evidence="5 6" id="KW-0560">Oxidoreductase</keyword>
<name>A0A7C3C5Z0_9PROT</name>
<feature type="domain" description="FAD dependent oxidoreductase" evidence="7">
    <location>
        <begin position="7"/>
        <end position="329"/>
    </location>
</feature>
<comment type="cofactor">
    <cofactor evidence="1 6">
        <name>FAD</name>
        <dbReference type="ChEBI" id="CHEBI:57692"/>
    </cofactor>
</comment>
<evidence type="ECO:0000259" key="8">
    <source>
        <dbReference type="Pfam" id="PF16901"/>
    </source>
</evidence>
<dbReference type="PANTHER" id="PTHR11985:SF15">
    <property type="entry name" value="GLYCEROL-3-PHOSPHATE DEHYDROGENASE, MITOCHONDRIAL"/>
    <property type="match status" value="1"/>
</dbReference>
<dbReference type="EC" id="1.1.5.3" evidence="6"/>
<dbReference type="PANTHER" id="PTHR11985">
    <property type="entry name" value="GLYCEROL-3-PHOSPHATE DEHYDROGENASE"/>
    <property type="match status" value="1"/>
</dbReference>
<dbReference type="PROSITE" id="PS00977">
    <property type="entry name" value="FAD_G3PDH_1"/>
    <property type="match status" value="1"/>
</dbReference>
<keyword evidence="3 6" id="KW-0285">Flavoprotein</keyword>
<dbReference type="InterPro" id="IPR038299">
    <property type="entry name" value="DAO_C_sf"/>
</dbReference>
<dbReference type="Pfam" id="PF01266">
    <property type="entry name" value="DAO"/>
    <property type="match status" value="1"/>
</dbReference>
<evidence type="ECO:0000256" key="4">
    <source>
        <dbReference type="ARBA" id="ARBA00022827"/>
    </source>
</evidence>
<feature type="domain" description="Alpha-glycerophosphate oxidase C-terminal" evidence="8">
    <location>
        <begin position="385"/>
        <end position="485"/>
    </location>
</feature>
<keyword evidence="4" id="KW-0274">FAD</keyword>
<protein>
    <recommendedName>
        <fullName evidence="6">Glycerol-3-phosphate dehydrogenase</fullName>
        <ecNumber evidence="6">1.1.5.3</ecNumber>
    </recommendedName>
</protein>
<comment type="catalytic activity">
    <reaction evidence="6">
        <text>a quinone + sn-glycerol 3-phosphate = dihydroxyacetone phosphate + a quinol</text>
        <dbReference type="Rhea" id="RHEA:18977"/>
        <dbReference type="ChEBI" id="CHEBI:24646"/>
        <dbReference type="ChEBI" id="CHEBI:57597"/>
        <dbReference type="ChEBI" id="CHEBI:57642"/>
        <dbReference type="ChEBI" id="CHEBI:132124"/>
        <dbReference type="EC" id="1.1.5.3"/>
    </reaction>
</comment>
<evidence type="ECO:0000256" key="2">
    <source>
        <dbReference type="ARBA" id="ARBA00007330"/>
    </source>
</evidence>
<dbReference type="PRINTS" id="PR01001">
    <property type="entry name" value="FADG3PDH"/>
</dbReference>
<dbReference type="Gene3D" id="1.10.8.870">
    <property type="entry name" value="Alpha-glycerophosphate oxidase, cap domain"/>
    <property type="match status" value="1"/>
</dbReference>
<evidence type="ECO:0000256" key="5">
    <source>
        <dbReference type="ARBA" id="ARBA00023002"/>
    </source>
</evidence>
<dbReference type="AlphaFoldDB" id="A0A7C3C5Z0"/>
<dbReference type="GO" id="GO:0009331">
    <property type="term" value="C:glycerol-3-phosphate dehydrogenase (FAD) complex"/>
    <property type="evidence" value="ECO:0007669"/>
    <property type="project" value="UniProtKB-UniRule"/>
</dbReference>